<proteinExistence type="predicted"/>
<dbReference type="Pfam" id="PF07690">
    <property type="entry name" value="MFS_1"/>
    <property type="match status" value="1"/>
</dbReference>
<feature type="domain" description="Major facilitator superfamily (MFS) profile" evidence="8">
    <location>
        <begin position="15"/>
        <end position="492"/>
    </location>
</feature>
<dbReference type="SUPFAM" id="SSF103473">
    <property type="entry name" value="MFS general substrate transporter"/>
    <property type="match status" value="1"/>
</dbReference>
<keyword evidence="5 7" id="KW-1133">Transmembrane helix</keyword>
<feature type="transmembrane region" description="Helical" evidence="7">
    <location>
        <begin position="181"/>
        <end position="202"/>
    </location>
</feature>
<evidence type="ECO:0000256" key="7">
    <source>
        <dbReference type="SAM" id="Phobius"/>
    </source>
</evidence>
<dbReference type="EMBL" id="CAWVOH010000004">
    <property type="protein sequence ID" value="CAK8054816.1"/>
    <property type="molecule type" value="Genomic_DNA"/>
</dbReference>
<dbReference type="Gene3D" id="1.20.1250.20">
    <property type="entry name" value="MFS general substrate transporter like domains"/>
    <property type="match status" value="2"/>
</dbReference>
<evidence type="ECO:0000256" key="4">
    <source>
        <dbReference type="ARBA" id="ARBA00022692"/>
    </source>
</evidence>
<comment type="caution">
    <text evidence="9">The sequence shown here is derived from an EMBL/GenBank/DDBJ whole genome shotgun (WGS) entry which is preliminary data.</text>
</comment>
<feature type="transmembrane region" description="Helical" evidence="7">
    <location>
        <begin position="373"/>
        <end position="392"/>
    </location>
</feature>
<protein>
    <submittedName>
        <fullName evidence="9">Includes anhydromuropeptide permease AmpG (ProP)</fullName>
    </submittedName>
</protein>
<keyword evidence="10" id="KW-1185">Reference proteome</keyword>
<dbReference type="RefSeq" id="WP_349642364.1">
    <property type="nucleotide sequence ID" value="NZ_CAWVOH010000004.1"/>
</dbReference>
<feature type="transmembrane region" description="Helical" evidence="7">
    <location>
        <begin position="349"/>
        <end position="367"/>
    </location>
</feature>
<evidence type="ECO:0000256" key="5">
    <source>
        <dbReference type="ARBA" id="ARBA00022989"/>
    </source>
</evidence>
<evidence type="ECO:0000259" key="8">
    <source>
        <dbReference type="PROSITE" id="PS50850"/>
    </source>
</evidence>
<gene>
    <name evidence="9" type="ORF">R54876_GBNLAHCA_01398</name>
</gene>
<dbReference type="Proteomes" id="UP001314241">
    <property type="component" value="Unassembled WGS sequence"/>
</dbReference>
<dbReference type="PANTHER" id="PTHR42718:SF24">
    <property type="entry name" value="MAJOR FACILITATOR SUPERFAMILY (MFS) PROFILE DOMAIN-CONTAINING PROTEIN"/>
    <property type="match status" value="1"/>
</dbReference>
<comment type="subcellular location">
    <subcellularLocation>
        <location evidence="1">Cell membrane</location>
        <topology evidence="1">Multi-pass membrane protein</topology>
    </subcellularLocation>
</comment>
<evidence type="ECO:0000256" key="2">
    <source>
        <dbReference type="ARBA" id="ARBA00022448"/>
    </source>
</evidence>
<organism evidence="9 10">
    <name type="scientific">Eupransor demetentiae</name>
    <dbReference type="NCBI Taxonomy" id="3109584"/>
    <lineage>
        <taxon>Bacteria</taxon>
        <taxon>Bacillati</taxon>
        <taxon>Bacillota</taxon>
        <taxon>Bacilli</taxon>
        <taxon>Lactobacillales</taxon>
        <taxon>Lactobacillaceae</taxon>
        <taxon>Eupransor</taxon>
    </lineage>
</organism>
<feature type="transmembrane region" description="Helical" evidence="7">
    <location>
        <begin position="80"/>
        <end position="99"/>
    </location>
</feature>
<evidence type="ECO:0000256" key="1">
    <source>
        <dbReference type="ARBA" id="ARBA00004651"/>
    </source>
</evidence>
<feature type="transmembrane region" description="Helical" evidence="7">
    <location>
        <begin position="105"/>
        <end position="131"/>
    </location>
</feature>
<evidence type="ECO:0000256" key="6">
    <source>
        <dbReference type="ARBA" id="ARBA00023136"/>
    </source>
</evidence>
<feature type="transmembrane region" description="Helical" evidence="7">
    <location>
        <begin position="320"/>
        <end position="342"/>
    </location>
</feature>
<accession>A0ABM9N782</accession>
<feature type="transmembrane region" description="Helical" evidence="7">
    <location>
        <begin position="283"/>
        <end position="308"/>
    </location>
</feature>
<keyword evidence="6 7" id="KW-0472">Membrane</keyword>
<evidence type="ECO:0000313" key="10">
    <source>
        <dbReference type="Proteomes" id="UP001314241"/>
    </source>
</evidence>
<evidence type="ECO:0000313" key="9">
    <source>
        <dbReference type="EMBL" id="CAK8054816.1"/>
    </source>
</evidence>
<feature type="transmembrane region" description="Helical" evidence="7">
    <location>
        <begin position="214"/>
        <end position="232"/>
    </location>
</feature>
<evidence type="ECO:0000256" key="3">
    <source>
        <dbReference type="ARBA" id="ARBA00022475"/>
    </source>
</evidence>
<dbReference type="InterPro" id="IPR036259">
    <property type="entry name" value="MFS_trans_sf"/>
</dbReference>
<feature type="transmembrane region" description="Helical" evidence="7">
    <location>
        <begin position="244"/>
        <end position="263"/>
    </location>
</feature>
<sequence>MITDQNGKQYNRWLVMAVMMIAMMGGALMQTSLGTALPTLMTSFDINLSTAQQATTWFLLINGTMIPLTAYLANRFSTKYLHIAAYALLTAGVLISMLTPEKSSMWWLFVAGRIVAAAAVGVMMPMMQIIVVNMFGAKERGAAMGLMGLVIGMAPAFGPTLTGWILEKDHTILGLTLSDSWRSIFVIPLIFIVVALVLAPFMMKNVMKTKKMKVDFPSLVLSVIGFGLFLWGFTNVGSQGWGDFGQVILPIVVGSLMLALFVWRQLKLPVPFLDVRVFTKKNFTMATIALILAMMAMFGVEMILPTYLQNVRGLTPLNSGLALLWGALMMGLLSPVAGVLYNKVGICRLASFGFLIIMLGSFPYIFLTAETPTIIITVLYAVRMAGVALVMMPVTTAAMGALPDAKAADGTAANNTLRQVSTSIVVAILTSVVQDTINRNAPSSGLKLTDPLKFASQSLDASLDGFRIAFIIAFSFALVGFILAFFLKDEKGDAE</sequence>
<dbReference type="InterPro" id="IPR020846">
    <property type="entry name" value="MFS_dom"/>
</dbReference>
<keyword evidence="2" id="KW-0813">Transport</keyword>
<dbReference type="PROSITE" id="PS50850">
    <property type="entry name" value="MFS"/>
    <property type="match status" value="1"/>
</dbReference>
<dbReference type="PANTHER" id="PTHR42718">
    <property type="entry name" value="MAJOR FACILITATOR SUPERFAMILY MULTIDRUG TRANSPORTER MFSC"/>
    <property type="match status" value="1"/>
</dbReference>
<keyword evidence="3" id="KW-1003">Cell membrane</keyword>
<feature type="transmembrane region" description="Helical" evidence="7">
    <location>
        <begin position="54"/>
        <end position="73"/>
    </location>
</feature>
<keyword evidence="4 7" id="KW-0812">Transmembrane</keyword>
<dbReference type="InterPro" id="IPR004638">
    <property type="entry name" value="EmrB-like"/>
</dbReference>
<reference evidence="9 10" key="1">
    <citation type="submission" date="2024-01" db="EMBL/GenBank/DDBJ databases">
        <authorList>
            <person name="Botero Cardona J."/>
        </authorList>
    </citation>
    <scope>NUCLEOTIDE SEQUENCE [LARGE SCALE GENOMIC DNA]</scope>
    <source>
        <strain evidence="9 10">LMG 33000</strain>
    </source>
</reference>
<feature type="transmembrane region" description="Helical" evidence="7">
    <location>
        <begin position="12"/>
        <end position="34"/>
    </location>
</feature>
<dbReference type="InterPro" id="IPR011701">
    <property type="entry name" value="MFS"/>
</dbReference>
<feature type="transmembrane region" description="Helical" evidence="7">
    <location>
        <begin position="468"/>
        <end position="487"/>
    </location>
</feature>
<name>A0ABM9N782_9LACO</name>
<feature type="transmembrane region" description="Helical" evidence="7">
    <location>
        <begin position="143"/>
        <end position="166"/>
    </location>
</feature>
<dbReference type="NCBIfam" id="TIGR00711">
    <property type="entry name" value="efflux_EmrB"/>
    <property type="match status" value="1"/>
</dbReference>